<evidence type="ECO:0000256" key="10">
    <source>
        <dbReference type="RuleBase" id="RU000488"/>
    </source>
</evidence>
<gene>
    <name evidence="11 13" type="ORF">P152DRAFT_393080</name>
</gene>
<reference evidence="13" key="3">
    <citation type="submission" date="2025-04" db="UniProtKB">
        <authorList>
            <consortium name="RefSeq"/>
        </authorList>
    </citation>
    <scope>IDENTIFICATION</scope>
    <source>
        <strain evidence="13">CBS 781.70</strain>
    </source>
</reference>
<evidence type="ECO:0000313" key="12">
    <source>
        <dbReference type="Proteomes" id="UP000504638"/>
    </source>
</evidence>
<feature type="repeat" description="Solcar" evidence="9">
    <location>
        <begin position="94"/>
        <end position="187"/>
    </location>
</feature>
<evidence type="ECO:0000313" key="13">
    <source>
        <dbReference type="RefSeq" id="XP_033535916.1"/>
    </source>
</evidence>
<dbReference type="InterPro" id="IPR023395">
    <property type="entry name" value="MCP_dom_sf"/>
</dbReference>
<keyword evidence="8 9" id="KW-0472">Membrane</keyword>
<dbReference type="SUPFAM" id="SSF103506">
    <property type="entry name" value="Mitochondrial carrier"/>
    <property type="match status" value="1"/>
</dbReference>
<dbReference type="GO" id="GO:0016020">
    <property type="term" value="C:membrane"/>
    <property type="evidence" value="ECO:0007669"/>
    <property type="project" value="UniProtKB-SubCell"/>
</dbReference>
<protein>
    <submittedName>
        <fullName evidence="11 13">Mitochondrial carrier protein</fullName>
    </submittedName>
</protein>
<feature type="non-terminal residue" evidence="11">
    <location>
        <position position="1"/>
    </location>
</feature>
<keyword evidence="7" id="KW-1133">Transmembrane helix</keyword>
<accession>A0A6G1G851</accession>
<organism evidence="11">
    <name type="scientific">Eremomyces bilateralis CBS 781.70</name>
    <dbReference type="NCBI Taxonomy" id="1392243"/>
    <lineage>
        <taxon>Eukaryota</taxon>
        <taxon>Fungi</taxon>
        <taxon>Dikarya</taxon>
        <taxon>Ascomycota</taxon>
        <taxon>Pezizomycotina</taxon>
        <taxon>Dothideomycetes</taxon>
        <taxon>Dothideomycetes incertae sedis</taxon>
        <taxon>Eremomycetales</taxon>
        <taxon>Eremomycetaceae</taxon>
        <taxon>Eremomyces</taxon>
    </lineage>
</organism>
<dbReference type="AlphaFoldDB" id="A0A6G1G851"/>
<keyword evidence="3 10" id="KW-0813">Transport</keyword>
<evidence type="ECO:0000256" key="4">
    <source>
        <dbReference type="ARBA" id="ARBA00022692"/>
    </source>
</evidence>
<evidence type="ECO:0000256" key="5">
    <source>
        <dbReference type="ARBA" id="ARBA00022737"/>
    </source>
</evidence>
<dbReference type="Pfam" id="PF00153">
    <property type="entry name" value="Mito_carr"/>
    <property type="match status" value="3"/>
</dbReference>
<proteinExistence type="inferred from homology"/>
<keyword evidence="5" id="KW-0677">Repeat</keyword>
<keyword evidence="12" id="KW-1185">Reference proteome</keyword>
<dbReference type="PROSITE" id="PS50920">
    <property type="entry name" value="SOLCAR"/>
    <property type="match status" value="3"/>
</dbReference>
<keyword evidence="6" id="KW-0999">Mitochondrion inner membrane</keyword>
<evidence type="ECO:0000256" key="6">
    <source>
        <dbReference type="ARBA" id="ARBA00022792"/>
    </source>
</evidence>
<comment type="similarity">
    <text evidence="2 10">Belongs to the mitochondrial carrier (TC 2.A.29) family.</text>
</comment>
<dbReference type="InterPro" id="IPR018108">
    <property type="entry name" value="MCP_transmembrane"/>
</dbReference>
<dbReference type="GeneID" id="54416747"/>
<dbReference type="OrthoDB" id="250329at2759"/>
<dbReference type="PANTHER" id="PTHR45667">
    <property type="entry name" value="S-ADENOSYLMETHIONINE MITOCHONDRIAL CARRIER PROTEIN"/>
    <property type="match status" value="1"/>
</dbReference>
<evidence type="ECO:0000256" key="9">
    <source>
        <dbReference type="PROSITE-ProRule" id="PRU00282"/>
    </source>
</evidence>
<reference evidence="11 13" key="1">
    <citation type="submission" date="2020-01" db="EMBL/GenBank/DDBJ databases">
        <authorList>
            <consortium name="DOE Joint Genome Institute"/>
            <person name="Haridas S."/>
            <person name="Albert R."/>
            <person name="Binder M."/>
            <person name="Bloem J."/>
            <person name="Labutti K."/>
            <person name="Salamov A."/>
            <person name="Andreopoulos B."/>
            <person name="Baker S.E."/>
            <person name="Barry K."/>
            <person name="Bills G."/>
            <person name="Bluhm B.H."/>
            <person name="Cannon C."/>
            <person name="Castanera R."/>
            <person name="Culley D.E."/>
            <person name="Daum C."/>
            <person name="Ezra D."/>
            <person name="Gonzalez J.B."/>
            <person name="Henrissat B."/>
            <person name="Kuo A."/>
            <person name="Liang C."/>
            <person name="Lipzen A."/>
            <person name="Lutzoni F."/>
            <person name="Magnuson J."/>
            <person name="Mondo S."/>
            <person name="Nolan M."/>
            <person name="Ohm R."/>
            <person name="Pangilinan J."/>
            <person name="Park H.-J."/>
            <person name="Ramirez L."/>
            <person name="Alfaro M."/>
            <person name="Sun H."/>
            <person name="Tritt A."/>
            <person name="Yoshinaga Y."/>
            <person name="Zwiers L.-H."/>
            <person name="Turgeon B.G."/>
            <person name="Goodwin S.B."/>
            <person name="Spatafora J.W."/>
            <person name="Crous P.W."/>
            <person name="Grigoriev I.V."/>
        </authorList>
    </citation>
    <scope>NUCLEOTIDE SEQUENCE</scope>
    <source>
        <strain evidence="11 13">CBS 781.70</strain>
    </source>
</reference>
<evidence type="ECO:0000256" key="7">
    <source>
        <dbReference type="ARBA" id="ARBA00022989"/>
    </source>
</evidence>
<dbReference type="Proteomes" id="UP000504638">
    <property type="component" value="Unplaced"/>
</dbReference>
<sequence length="331" mass="35681">AGAVAAFSVDLIVYPLDTLKTRIQSPSYRTRYLDAKTQAVNRHALFRGLYQGVGMVVIATLPSSGAFFTTYEAIKATLTRINPTLPSASIPFLPTPIIHATASSIAELVSCAILTPAEVIKQNAQMLSSTSCPSTPSSLLHSSPSLLTLRKFRSHPLHLWHGYSALASRNLPFTALQFPLFEQLKLFLRGRLERSGRATGSLWETTAVTAGAAGMAGSVAAWVTTPVDVVKTRVMLRAAEATGNGNGNRDGKPILDATGHRHVRVFAKSESSWAVGKRILAEEGARGLFRGGALRFVWTLAGSGLYLGVYETGRVYLARRRGEKLNEGDML</sequence>
<keyword evidence="6" id="KW-0496">Mitochondrion</keyword>
<comment type="subcellular location">
    <subcellularLocation>
        <location evidence="1">Membrane</location>
        <topology evidence="1">Multi-pass membrane protein</topology>
    </subcellularLocation>
</comment>
<evidence type="ECO:0000256" key="2">
    <source>
        <dbReference type="ARBA" id="ARBA00006375"/>
    </source>
</evidence>
<dbReference type="EMBL" id="ML975153">
    <property type="protein sequence ID" value="KAF1814285.1"/>
    <property type="molecule type" value="Genomic_DNA"/>
</dbReference>
<reference evidence="13" key="2">
    <citation type="submission" date="2020-04" db="EMBL/GenBank/DDBJ databases">
        <authorList>
            <consortium name="NCBI Genome Project"/>
        </authorList>
    </citation>
    <scope>NUCLEOTIDE SEQUENCE</scope>
    <source>
        <strain evidence="13">CBS 781.70</strain>
    </source>
</reference>
<feature type="repeat" description="Solcar" evidence="9">
    <location>
        <begin position="1"/>
        <end position="77"/>
    </location>
</feature>
<evidence type="ECO:0000256" key="8">
    <source>
        <dbReference type="ARBA" id="ARBA00023136"/>
    </source>
</evidence>
<evidence type="ECO:0000256" key="1">
    <source>
        <dbReference type="ARBA" id="ARBA00004141"/>
    </source>
</evidence>
<dbReference type="Gene3D" id="1.50.40.10">
    <property type="entry name" value="Mitochondrial carrier domain"/>
    <property type="match status" value="2"/>
</dbReference>
<evidence type="ECO:0000256" key="3">
    <source>
        <dbReference type="ARBA" id="ARBA00022448"/>
    </source>
</evidence>
<name>A0A6G1G851_9PEZI</name>
<keyword evidence="4 9" id="KW-0812">Transmembrane</keyword>
<dbReference type="RefSeq" id="XP_033535916.1">
    <property type="nucleotide sequence ID" value="XM_033676177.1"/>
</dbReference>
<feature type="repeat" description="Solcar" evidence="9">
    <location>
        <begin position="204"/>
        <end position="316"/>
    </location>
</feature>
<evidence type="ECO:0000313" key="11">
    <source>
        <dbReference type="EMBL" id="KAF1814285.1"/>
    </source>
</evidence>